<dbReference type="InterPro" id="IPR038637">
    <property type="entry name" value="NPCBM_sf"/>
</dbReference>
<dbReference type="EMBL" id="JAKNHQ010000038">
    <property type="protein sequence ID" value="MCG4611980.1"/>
    <property type="molecule type" value="Genomic_DNA"/>
</dbReference>
<dbReference type="InterPro" id="IPR036439">
    <property type="entry name" value="Dockerin_dom_sf"/>
</dbReference>
<gene>
    <name evidence="8" type="ORF">L0P57_13720</name>
</gene>
<evidence type="ECO:0000256" key="3">
    <source>
        <dbReference type="ARBA" id="ARBA00022737"/>
    </source>
</evidence>
<dbReference type="Pfam" id="PF12708">
    <property type="entry name" value="Pect-lyase_RHGA_epim"/>
    <property type="match status" value="1"/>
</dbReference>
<accession>A0ABS9MMC5</accession>
<evidence type="ECO:0000256" key="6">
    <source>
        <dbReference type="SAM" id="SignalP"/>
    </source>
</evidence>
<dbReference type="Pfam" id="PF12733">
    <property type="entry name" value="Cadherin-like"/>
    <property type="match status" value="2"/>
</dbReference>
<dbReference type="SUPFAM" id="SSF49373">
    <property type="entry name" value="Invasin/intimin cell-adhesion fragments"/>
    <property type="match status" value="1"/>
</dbReference>
<dbReference type="Proteomes" id="UP001298681">
    <property type="component" value="Unassembled WGS sequence"/>
</dbReference>
<dbReference type="InterPro" id="IPR012334">
    <property type="entry name" value="Pectin_lyas_fold"/>
</dbReference>
<feature type="chain" id="PRO_5046269621" evidence="6">
    <location>
        <begin position="36"/>
        <end position="1831"/>
    </location>
</feature>
<dbReference type="RefSeq" id="WP_237967227.1">
    <property type="nucleotide sequence ID" value="NZ_JAKNHQ010000038.1"/>
</dbReference>
<dbReference type="InterPro" id="IPR006626">
    <property type="entry name" value="PbH1"/>
</dbReference>
<dbReference type="Gene3D" id="1.10.1330.10">
    <property type="entry name" value="Dockerin domain"/>
    <property type="match status" value="1"/>
</dbReference>
<dbReference type="InterPro" id="IPR008964">
    <property type="entry name" value="Invasin/intimin_cell_adhesion"/>
</dbReference>
<dbReference type="InterPro" id="IPR008979">
    <property type="entry name" value="Galactose-bd-like_sf"/>
</dbReference>
<dbReference type="SMART" id="SM00776">
    <property type="entry name" value="NPCBM"/>
    <property type="match status" value="1"/>
</dbReference>
<dbReference type="InterPro" id="IPR016134">
    <property type="entry name" value="Dockerin_dom"/>
</dbReference>
<dbReference type="InterPro" id="IPR024535">
    <property type="entry name" value="RHGA/B-epi-like_pectate_lyase"/>
</dbReference>
<feature type="domain" description="Dockerin" evidence="7">
    <location>
        <begin position="1769"/>
        <end position="1831"/>
    </location>
</feature>
<dbReference type="SUPFAM" id="SSF51126">
    <property type="entry name" value="Pectin lyase-like"/>
    <property type="match status" value="1"/>
</dbReference>
<comment type="caution">
    <text evidence="8">The sequence shown here is derived from an EMBL/GenBank/DDBJ whole genome shotgun (WGS) entry which is preliminary data.</text>
</comment>
<keyword evidence="5" id="KW-0326">Glycosidase</keyword>
<keyword evidence="4" id="KW-0378">Hydrolase</keyword>
<dbReference type="SUPFAM" id="SSF63446">
    <property type="entry name" value="Type I dockerin domain"/>
    <property type="match status" value="1"/>
</dbReference>
<evidence type="ECO:0000313" key="8">
    <source>
        <dbReference type="EMBL" id="MCG4611980.1"/>
    </source>
</evidence>
<dbReference type="Gene3D" id="2.160.20.10">
    <property type="entry name" value="Single-stranded right-handed beta-helix, Pectin lyase-like"/>
    <property type="match status" value="2"/>
</dbReference>
<protein>
    <submittedName>
        <fullName evidence="8">NPCBM/NEW2 domain-containing protein</fullName>
    </submittedName>
</protein>
<dbReference type="Pfam" id="PF08305">
    <property type="entry name" value="NPCBM"/>
    <property type="match status" value="1"/>
</dbReference>
<dbReference type="Gene3D" id="2.60.40.2700">
    <property type="match status" value="1"/>
</dbReference>
<reference evidence="8 9" key="1">
    <citation type="submission" date="2022-01" db="EMBL/GenBank/DDBJ databases">
        <title>Collection of gut derived symbiotic bacterial strains cultured from healthy donors.</title>
        <authorList>
            <person name="Lin H."/>
            <person name="Kohout C."/>
            <person name="Waligurski E."/>
            <person name="Pamer E.G."/>
        </authorList>
    </citation>
    <scope>NUCLEOTIDE SEQUENCE [LARGE SCALE GENOMIC DNA]</scope>
    <source>
        <strain evidence="8 9">DFI.7.58</strain>
    </source>
</reference>
<dbReference type="PROSITE" id="PS51257">
    <property type="entry name" value="PROKAR_LIPOPROTEIN"/>
    <property type="match status" value="1"/>
</dbReference>
<name>A0ABS9MMC5_9FIRM</name>
<proteinExistence type="predicted"/>
<dbReference type="InterPro" id="IPR056441">
    <property type="entry name" value="Beta-barrel_GLAA-B_II"/>
</dbReference>
<evidence type="ECO:0000256" key="5">
    <source>
        <dbReference type="ARBA" id="ARBA00023295"/>
    </source>
</evidence>
<dbReference type="Gene3D" id="2.60.120.200">
    <property type="match status" value="1"/>
</dbReference>
<dbReference type="CDD" id="cd14256">
    <property type="entry name" value="Dockerin_I"/>
    <property type="match status" value="1"/>
</dbReference>
<dbReference type="SMART" id="SM00710">
    <property type="entry name" value="PbH1"/>
    <property type="match status" value="8"/>
</dbReference>
<keyword evidence="9" id="KW-1185">Reference proteome</keyword>
<dbReference type="Pfam" id="PF23764">
    <property type="entry name" value="Beta-barrel_GLAA-B_II"/>
    <property type="match status" value="1"/>
</dbReference>
<keyword evidence="3" id="KW-0677">Repeat</keyword>
<dbReference type="Pfam" id="PF00404">
    <property type="entry name" value="Dockerin_1"/>
    <property type="match status" value="1"/>
</dbReference>
<dbReference type="Gene3D" id="2.60.120.1060">
    <property type="entry name" value="NPCBM/NEW2 domain"/>
    <property type="match status" value="1"/>
</dbReference>
<sequence length="1831" mass="199521">MKGNKWKGAVSWLCIIALVLTSCFATFALPTNAFASEEGTVIDVTDFGADPSGQEDSAVPIQKAIEAAKEVDGPVTIYFPKGEYNIWPDDAITRRIYISNSTTPSNTELEENSIRTIGILLEDMQDVTLDGGGSKLIFHGKMMSFAVIDCENVKIQNLTYDFARPYVIDLTVEAVTEDTATVYIPDCYEYAIDGNRLIFYGEVSPKTGNRYWIYDNYPFDQWNNLLTGEIHRAWDGCMTLFENCTSIEELGNRRVLFHYSAPPKAQAGYNIQIKETTRDNPSMLLWESEDVTIRDINANFLHSFAIIGQFSKDITIDNVDVATNARKGTKTAASADVIQMSGCGGKITVQNCYFNNSQDDPINIHGTFLEIQEVLAPNKVRVRYMERETYGFPNYYVGDEVEFIARSSLQAVGSEEVRNAIVTEVENPAEEDYDLENRKNIVLTFDRDLPDEILNSGDPTGYVVENITYTPDVEIRNNVFSQSSCRGLLCTTRGDVLIEGNQFRNIDMWTIFISDDANGWYESGYTRNVTIRDNVFWEGNQTNIHIEPIIQELDPNNPLHKNMTIEGNTFYLNNTSAISALSVENLTIRDNAFKRADDGIDSELTVSTDQLQPGGKAGLKLEMSTNVNDAGLFSFRGCKNVVLSGNTYGDGLNTRASVSDMDTSEIHLEDEDVRLNEDSIKQFLLKDCKVQYISTDESVVRVDGAGGTVEAVAPGHAQVYASMVATDGSVFESNRVDITVSDGQGAAAESVKISAPQDILHAAGETMQLSAETVPAEAGAELTWSVADAATGEATEAATIDVDGVLTAVQDGVVEVRAASANGVSDSMLVSISIGGETVIPEIEYEVPGFWAIDDPDVLTLTVPNLYGFFDIRDEQQNVVTFPIADGENFEATVRVTGKTYQTYEEIGFGILKDLDNYVACQKKNHLGTILVTESNRVGNEDHRVGKDDQDGFYYDDAIDFKIVKSGDHFEGYYRRTTEGADWVKFAELDNTTVGNTGLKLALWTASGENSGNQITFSELTINGEPQAFAYENQAPAASDAAFGTAQAAVGDTLSVQYAFSDPDGDAEAGSVIAWYAADAADGEYTKISGASGDTWTIPAGYQGKYIKASVIPADASGMPGEAVYTGAMGPVDMRGDPMGNAYLKTLTLQKASGAGIALSPNFSGENLDYQAYSSAAELRISAQPESEGAEVSFALNGQPVDAASLTLQEGENELAVTVTAADSSSRTYTVTVTYEALPESPNAWLSNLELGEEELSSPFSFTTYGYITGVTEDVESLPLRCATQNPDARMKVTVNDEVLAEDVASFDKEIQILSGLNYIDMDVTAPDGKQQQYLLVVVRNGYTDTDLADLKVNGETIEGFDPEKTDYLITSEEPVSFTLEAEAANSRSSVIVSNGHETTGGSALSCEAGPGLTRFTIAVKAESLAETKYYTIRVKVAQEDNANLERASFSDISLEEEVQPDVLSYRGSSYRSSTQFVLEAEEMGATIAFTANGESFTSEGNLLEGEIPLYLGENVLRATVTAPDGSEQEYVFRIDVTDTAYLSDLPWVRAESGWEGHPVLRDQEIERRPLTLYNEEAGGPVTYEKGLGTHAESTIVYDIADQGFTRFQSWCGIDYSYYDSSAPTVQFIVYLDGEPAFDSGVMNAKSPAQFIDLDLTGVETIQLDALMVDTNNSDHADWADAKFLTEVSASENRIYSDTYEIAGGQATIPEGTTVQEALEQFYAYEGELAIVDADGKEMEPDALLEDGCEVILTVQGEVIDRVVIAIAASGVEGDVTGDGVFDDEDITYVMDFILGNVELTEEELSAADLNHDGVCNVLDLVKLKRMLLEG</sequence>
<evidence type="ECO:0000259" key="7">
    <source>
        <dbReference type="PROSITE" id="PS51766"/>
    </source>
</evidence>
<organism evidence="8 9">
    <name type="scientific">Anaeromassilibacillus senegalensis</name>
    <dbReference type="NCBI Taxonomy" id="1673717"/>
    <lineage>
        <taxon>Bacteria</taxon>
        <taxon>Bacillati</taxon>
        <taxon>Bacillota</taxon>
        <taxon>Clostridia</taxon>
        <taxon>Eubacteriales</taxon>
        <taxon>Acutalibacteraceae</taxon>
        <taxon>Anaeromassilibacillus</taxon>
    </lineage>
</organism>
<evidence type="ECO:0000313" key="9">
    <source>
        <dbReference type="Proteomes" id="UP001298681"/>
    </source>
</evidence>
<dbReference type="InterPro" id="IPR013222">
    <property type="entry name" value="Glyco_hyd_98_carb-bd"/>
</dbReference>
<comment type="catalytic activity">
    <reaction evidence="2">
        <text>Hydrolysis of terminal, non-reducing branched (1-&gt;3)-alpha-D-galactosidic residues, producing free D-galactose.</text>
        <dbReference type="EC" id="3.2.1.n1"/>
    </reaction>
</comment>
<dbReference type="Gene3D" id="2.60.40.1080">
    <property type="match status" value="1"/>
</dbReference>
<dbReference type="PROSITE" id="PS51766">
    <property type="entry name" value="DOCKERIN"/>
    <property type="match status" value="1"/>
</dbReference>
<dbReference type="SUPFAM" id="SSF49785">
    <property type="entry name" value="Galactose-binding domain-like"/>
    <property type="match status" value="1"/>
</dbReference>
<comment type="catalytic activity">
    <reaction evidence="1">
        <text>Hydrolysis of terminal, non-reducing alpha-D-galactose residues in alpha-D-galactosides, including galactose oligosaccharides, galactomannans and galactolipids.</text>
        <dbReference type="EC" id="3.2.1.22"/>
    </reaction>
</comment>
<evidence type="ECO:0000256" key="1">
    <source>
        <dbReference type="ARBA" id="ARBA00001255"/>
    </source>
</evidence>
<dbReference type="InterPro" id="IPR025883">
    <property type="entry name" value="Cadherin-like_domain"/>
</dbReference>
<dbReference type="InterPro" id="IPR011050">
    <property type="entry name" value="Pectin_lyase_fold/virulence"/>
</dbReference>
<feature type="signal peptide" evidence="6">
    <location>
        <begin position="1"/>
        <end position="35"/>
    </location>
</feature>
<evidence type="ECO:0000256" key="2">
    <source>
        <dbReference type="ARBA" id="ARBA00001271"/>
    </source>
</evidence>
<evidence type="ECO:0000256" key="4">
    <source>
        <dbReference type="ARBA" id="ARBA00022801"/>
    </source>
</evidence>
<dbReference type="InterPro" id="IPR002105">
    <property type="entry name" value="Dockerin_1_rpt"/>
</dbReference>
<keyword evidence="6" id="KW-0732">Signal</keyword>